<dbReference type="SUPFAM" id="SSF47413">
    <property type="entry name" value="lambda repressor-like DNA-binding domains"/>
    <property type="match status" value="1"/>
</dbReference>
<sequence>MRKNHSRIKSDWHRQDILAEVRKACGSLTNLSKSNGLASNTLQNALDRKWPKGEQIIADAIGVDPAEIWPSRYAEEFSTSTNGDALQQAVA</sequence>
<evidence type="ECO:0000256" key="4">
    <source>
        <dbReference type="ARBA" id="ARBA00023163"/>
    </source>
</evidence>
<feature type="domain" description="Ner winged helix-turn-helix DNA-binding" evidence="5">
    <location>
        <begin position="11"/>
        <end position="76"/>
    </location>
</feature>
<proteinExistence type="inferred from homology"/>
<dbReference type="Pfam" id="PF13693">
    <property type="entry name" value="HTH_35"/>
    <property type="match status" value="1"/>
</dbReference>
<keyword evidence="4" id="KW-0804">Transcription</keyword>
<evidence type="ECO:0000256" key="2">
    <source>
        <dbReference type="ARBA" id="ARBA00023015"/>
    </source>
</evidence>
<evidence type="ECO:0000256" key="1">
    <source>
        <dbReference type="ARBA" id="ARBA00006157"/>
    </source>
</evidence>
<accession>A0ABX7YZB2</accession>
<dbReference type="Gene3D" id="1.10.260.40">
    <property type="entry name" value="lambda repressor-like DNA-binding domains"/>
    <property type="match status" value="1"/>
</dbReference>
<name>A0ABX7YZB2_9GAMM</name>
<gene>
    <name evidence="6" type="ORF">KDN34_03095</name>
</gene>
<comment type="similarity">
    <text evidence="1">Belongs to the ner transcriptional regulatory family.</text>
</comment>
<dbReference type="EMBL" id="CP073587">
    <property type="protein sequence ID" value="QUN07506.1"/>
    <property type="molecule type" value="Genomic_DNA"/>
</dbReference>
<evidence type="ECO:0000313" key="7">
    <source>
        <dbReference type="Proteomes" id="UP000679575"/>
    </source>
</evidence>
<keyword evidence="3" id="KW-0238">DNA-binding</keyword>
<evidence type="ECO:0000256" key="3">
    <source>
        <dbReference type="ARBA" id="ARBA00023125"/>
    </source>
</evidence>
<keyword evidence="2" id="KW-0805">Transcription regulation</keyword>
<keyword evidence="7" id="KW-1185">Reference proteome</keyword>
<protein>
    <submittedName>
        <fullName evidence="6">Helix-turn-helix domain-containing protein</fullName>
    </submittedName>
</protein>
<dbReference type="InterPro" id="IPR010982">
    <property type="entry name" value="Lambda_DNA-bd_dom_sf"/>
</dbReference>
<dbReference type="InterPro" id="IPR038722">
    <property type="entry name" value="Ner_HTH_dom"/>
</dbReference>
<evidence type="ECO:0000259" key="5">
    <source>
        <dbReference type="Pfam" id="PF13693"/>
    </source>
</evidence>
<organism evidence="6 7">
    <name type="scientific">Shewanella yunxiaonensis</name>
    <dbReference type="NCBI Taxonomy" id="2829809"/>
    <lineage>
        <taxon>Bacteria</taxon>
        <taxon>Pseudomonadati</taxon>
        <taxon>Pseudomonadota</taxon>
        <taxon>Gammaproteobacteria</taxon>
        <taxon>Alteromonadales</taxon>
        <taxon>Shewanellaceae</taxon>
        <taxon>Shewanella</taxon>
    </lineage>
</organism>
<evidence type="ECO:0000313" key="6">
    <source>
        <dbReference type="EMBL" id="QUN07506.1"/>
    </source>
</evidence>
<reference evidence="6 7" key="1">
    <citation type="submission" date="2021-04" db="EMBL/GenBank/DDBJ databases">
        <title>Novel species identification of genus Shewanella.</title>
        <authorList>
            <person name="Liu G."/>
        </authorList>
    </citation>
    <scope>NUCLEOTIDE SEQUENCE [LARGE SCALE GENOMIC DNA]</scope>
    <source>
        <strain evidence="6 7">FJAT-54481</strain>
    </source>
</reference>
<dbReference type="Proteomes" id="UP000679575">
    <property type="component" value="Chromosome"/>
</dbReference>